<protein>
    <submittedName>
        <fullName evidence="1">Transcription factor 4</fullName>
    </submittedName>
</protein>
<reference evidence="1 2" key="1">
    <citation type="submission" date="2019-05" db="EMBL/GenBank/DDBJ databases">
        <title>A Chromosome-scale Meerkat (S. suricatta) Genome Assembly.</title>
        <authorList>
            <person name="Dudchenko O."/>
            <person name="Lieberman Aiden E."/>
            <person name="Tung J."/>
            <person name="Barreiro L.B."/>
            <person name="Clutton-Brock T.H."/>
        </authorList>
    </citation>
    <scope>NUCLEOTIDE SEQUENCE [LARGE SCALE GENOMIC DNA]</scope>
</reference>
<reference evidence="1" key="2">
    <citation type="submission" date="2025-08" db="UniProtKB">
        <authorList>
            <consortium name="Ensembl"/>
        </authorList>
    </citation>
    <scope>IDENTIFICATION</scope>
</reference>
<organism evidence="1 2">
    <name type="scientific">Suricata suricatta</name>
    <name type="common">Meerkat</name>
    <dbReference type="NCBI Taxonomy" id="37032"/>
    <lineage>
        <taxon>Eukaryota</taxon>
        <taxon>Metazoa</taxon>
        <taxon>Chordata</taxon>
        <taxon>Craniata</taxon>
        <taxon>Vertebrata</taxon>
        <taxon>Euteleostomi</taxon>
        <taxon>Mammalia</taxon>
        <taxon>Eutheria</taxon>
        <taxon>Laurasiatheria</taxon>
        <taxon>Carnivora</taxon>
        <taxon>Feliformia</taxon>
        <taxon>Herpestidae</taxon>
        <taxon>Suricata</taxon>
    </lineage>
</organism>
<proteinExistence type="predicted"/>
<reference evidence="1" key="3">
    <citation type="submission" date="2025-09" db="UniProtKB">
        <authorList>
            <consortium name="Ensembl"/>
        </authorList>
    </citation>
    <scope>IDENTIFICATION</scope>
</reference>
<evidence type="ECO:0000313" key="2">
    <source>
        <dbReference type="Proteomes" id="UP000472268"/>
    </source>
</evidence>
<dbReference type="Ensembl" id="ENSSSUT00005042103.1">
    <property type="protein sequence ID" value="ENSSSUP00005036984.1"/>
    <property type="gene ID" value="ENSSSUG00005023600.1"/>
</dbReference>
<dbReference type="Proteomes" id="UP000472268">
    <property type="component" value="Chromosome 14"/>
</dbReference>
<gene>
    <name evidence="1" type="primary">TCF4</name>
</gene>
<name>A0A673VJ88_SURSU</name>
<evidence type="ECO:0000313" key="1">
    <source>
        <dbReference type="Ensembl" id="ENSSSUP00005036984.1"/>
    </source>
</evidence>
<accession>A0A673VJ88</accession>
<dbReference type="AlphaFoldDB" id="A0A673VJ88"/>
<sequence>MISFLGEGILLQFYGGKCKNQNQVHNLVFCGYPWSRTEYQLKYFFGGYTCEILSTCRRFLSFFLKSLSLEYCEHICGHLRCFHLL</sequence>
<keyword evidence="2" id="KW-1185">Reference proteome</keyword>